<dbReference type="EMBL" id="JWTB01000031">
    <property type="protein sequence ID" value="KIC65537.1"/>
    <property type="molecule type" value="Genomic_DNA"/>
</dbReference>
<comment type="caution">
    <text evidence="2">The sequence shown here is derived from an EMBL/GenBank/DDBJ whole genome shotgun (WGS) entry which is preliminary data.</text>
</comment>
<evidence type="ECO:0000313" key="2">
    <source>
        <dbReference type="EMBL" id="KIC65537.1"/>
    </source>
</evidence>
<dbReference type="InterPro" id="IPR007047">
    <property type="entry name" value="Flp_Fap"/>
</dbReference>
<evidence type="ECO:0000313" key="3">
    <source>
        <dbReference type="Proteomes" id="UP000031196"/>
    </source>
</evidence>
<keyword evidence="1" id="KW-0472">Membrane</keyword>
<gene>
    <name evidence="2" type="ORF">RM50_15870</name>
</gene>
<sequence length="66" mass="6932">MTSLMVSVLAFVAGCRERISSEKGATATEYSLLVAFIALIIIVGVTAFGSALNTWFTSLGTTVGTW</sequence>
<name>A0A0B4D9V8_PSEPS</name>
<accession>A0A0B4D9V8</accession>
<dbReference type="Pfam" id="PF04964">
    <property type="entry name" value="Flp_Fap"/>
    <property type="match status" value="1"/>
</dbReference>
<dbReference type="Proteomes" id="UP000031196">
    <property type="component" value="Unassembled WGS sequence"/>
</dbReference>
<feature type="transmembrane region" description="Helical" evidence="1">
    <location>
        <begin position="30"/>
        <end position="52"/>
    </location>
</feature>
<dbReference type="AlphaFoldDB" id="A0A0B4D9V8"/>
<keyword evidence="1" id="KW-0812">Transmembrane</keyword>
<protein>
    <submittedName>
        <fullName evidence="2">Pilus assembly protein</fullName>
    </submittedName>
</protein>
<dbReference type="RefSeq" id="WP_043454687.1">
    <property type="nucleotide sequence ID" value="NZ_JWTB01000031.1"/>
</dbReference>
<organism evidence="2 3">
    <name type="scientific">Pseudarthrobacter phenanthrenivorans</name>
    <name type="common">Arthrobacter phenanthrenivorans</name>
    <dbReference type="NCBI Taxonomy" id="361575"/>
    <lineage>
        <taxon>Bacteria</taxon>
        <taxon>Bacillati</taxon>
        <taxon>Actinomycetota</taxon>
        <taxon>Actinomycetes</taxon>
        <taxon>Micrococcales</taxon>
        <taxon>Micrococcaceae</taxon>
        <taxon>Pseudarthrobacter</taxon>
    </lineage>
</organism>
<evidence type="ECO:0000256" key="1">
    <source>
        <dbReference type="SAM" id="Phobius"/>
    </source>
</evidence>
<reference evidence="2 3" key="1">
    <citation type="submission" date="2014-12" db="EMBL/GenBank/DDBJ databases">
        <title>Genome sequencing of Arthrobacter phenanthrenivorans SWC37.</title>
        <authorList>
            <person name="Tan P.W."/>
            <person name="Chan K.-G."/>
        </authorList>
    </citation>
    <scope>NUCLEOTIDE SEQUENCE [LARGE SCALE GENOMIC DNA]</scope>
    <source>
        <strain evidence="2 3">SWC37</strain>
    </source>
</reference>
<dbReference type="OrthoDB" id="5121461at2"/>
<keyword evidence="1" id="KW-1133">Transmembrane helix</keyword>
<proteinExistence type="predicted"/>